<organism evidence="1 2">
    <name type="scientific">Flavobacterium granuli</name>
    <dbReference type="NCBI Taxonomy" id="280093"/>
    <lineage>
        <taxon>Bacteria</taxon>
        <taxon>Pseudomonadati</taxon>
        <taxon>Bacteroidota</taxon>
        <taxon>Flavobacteriia</taxon>
        <taxon>Flavobacteriales</taxon>
        <taxon>Flavobacteriaceae</taxon>
        <taxon>Flavobacterium</taxon>
    </lineage>
</organism>
<dbReference type="EMBL" id="JAVDTX010000001">
    <property type="protein sequence ID" value="MDR6843611.1"/>
    <property type="molecule type" value="Genomic_DNA"/>
</dbReference>
<dbReference type="RefSeq" id="WP_310003179.1">
    <property type="nucleotide sequence ID" value="NZ_JAVDTX010000001.1"/>
</dbReference>
<evidence type="ECO:0008006" key="3">
    <source>
        <dbReference type="Google" id="ProtNLM"/>
    </source>
</evidence>
<comment type="caution">
    <text evidence="1">The sequence shown here is derived from an EMBL/GenBank/DDBJ whole genome shotgun (WGS) entry which is preliminary data.</text>
</comment>
<evidence type="ECO:0000313" key="1">
    <source>
        <dbReference type="EMBL" id="MDR6843611.1"/>
    </source>
</evidence>
<sequence>MKNIYILFLVILCISCNDNDDPEIIDGVVINENVDVYLKNSAGENILGTDKYPENSISIKYLIGGKEFGYGYNSTGAILDNPKGFFIEKLSEQETGKGMRIFLNADSSEDYPITYLRWNETETDILKAKYKRMGGSVLLEKLWLNDVLVLGVEGQTTRYITIVK</sequence>
<protein>
    <recommendedName>
        <fullName evidence="3">Lipocalin-like domain-containing protein</fullName>
    </recommendedName>
</protein>
<proteinExistence type="predicted"/>
<gene>
    <name evidence="1" type="ORF">J2W95_000291</name>
</gene>
<evidence type="ECO:0000313" key="2">
    <source>
        <dbReference type="Proteomes" id="UP001261871"/>
    </source>
</evidence>
<name>A0ABU1RXW9_9FLAO</name>
<accession>A0ABU1RXW9</accession>
<keyword evidence="2" id="KW-1185">Reference proteome</keyword>
<dbReference type="Proteomes" id="UP001261871">
    <property type="component" value="Unassembled WGS sequence"/>
</dbReference>
<reference evidence="1 2" key="1">
    <citation type="submission" date="2023-07" db="EMBL/GenBank/DDBJ databases">
        <title>Sorghum-associated microbial communities from plants grown in Nebraska, USA.</title>
        <authorList>
            <person name="Schachtman D."/>
        </authorList>
    </citation>
    <scope>NUCLEOTIDE SEQUENCE [LARGE SCALE GENOMIC DNA]</scope>
    <source>
        <strain evidence="1 2">BE124</strain>
    </source>
</reference>